<dbReference type="RefSeq" id="WP_092475241.1">
    <property type="nucleotide sequence ID" value="NZ_FOHN01000001.1"/>
</dbReference>
<gene>
    <name evidence="2" type="ORF">SAMN04487772_101250</name>
</gene>
<dbReference type="EMBL" id="FOHN01000001">
    <property type="protein sequence ID" value="SES65817.1"/>
    <property type="molecule type" value="Genomic_DNA"/>
</dbReference>
<evidence type="ECO:0000256" key="1">
    <source>
        <dbReference type="SAM" id="SignalP"/>
    </source>
</evidence>
<keyword evidence="3" id="KW-1185">Reference proteome</keyword>
<organism evidence="2 3">
    <name type="scientific">[Clostridium] polysaccharolyticum</name>
    <dbReference type="NCBI Taxonomy" id="29364"/>
    <lineage>
        <taxon>Bacteria</taxon>
        <taxon>Bacillati</taxon>
        <taxon>Bacillota</taxon>
        <taxon>Clostridia</taxon>
        <taxon>Lachnospirales</taxon>
        <taxon>Lachnospiraceae</taxon>
    </lineage>
</organism>
<protein>
    <recommendedName>
        <fullName evidence="4">Lipoprotein</fullName>
    </recommendedName>
</protein>
<accession>A0A1H9YBM1</accession>
<keyword evidence="1" id="KW-0732">Signal</keyword>
<dbReference type="AlphaFoldDB" id="A0A1H9YBM1"/>
<reference evidence="2 3" key="1">
    <citation type="submission" date="2016-10" db="EMBL/GenBank/DDBJ databases">
        <authorList>
            <person name="de Groot N.N."/>
        </authorList>
    </citation>
    <scope>NUCLEOTIDE SEQUENCE [LARGE SCALE GENOMIC DNA]</scope>
    <source>
        <strain evidence="2 3">DSM 1801</strain>
    </source>
</reference>
<sequence>MKKRIYLVMFLAVCVSSAVLNGCHKHGSDTKEKTGESGKTVKTTASLDIAVTEDPQVPAVDIDALDGLKGEPVSAQNKAHNLYRGMIKDEEVILDLWIDKEKKEAQTAFVGAFHSEELSFLCELLEDGVRFHNDQYYFLLKQQKDDVLKGYFYEAESEIKEVELTLEAINDTEDKEHLYTIGENDEVEAFAQKVLDSINGFDFKTFSSYVSFPIKVRVNQAIQTIKTKEGFKALGGEVIFTDGFVSSMAAAYPNLMPGNETDGVMLGDGQYNVWIQLDDNGQMKVAAIHN</sequence>
<proteinExistence type="predicted"/>
<feature type="signal peptide" evidence="1">
    <location>
        <begin position="1"/>
        <end position="21"/>
    </location>
</feature>
<dbReference type="OrthoDB" id="1907623at2"/>
<dbReference type="Proteomes" id="UP000199800">
    <property type="component" value="Unassembled WGS sequence"/>
</dbReference>
<dbReference type="STRING" id="29364.SAMN04487772_101250"/>
<evidence type="ECO:0000313" key="3">
    <source>
        <dbReference type="Proteomes" id="UP000199800"/>
    </source>
</evidence>
<evidence type="ECO:0008006" key="4">
    <source>
        <dbReference type="Google" id="ProtNLM"/>
    </source>
</evidence>
<name>A0A1H9YBM1_9FIRM</name>
<evidence type="ECO:0000313" key="2">
    <source>
        <dbReference type="EMBL" id="SES65817.1"/>
    </source>
</evidence>
<feature type="chain" id="PRO_5039419609" description="Lipoprotein" evidence="1">
    <location>
        <begin position="22"/>
        <end position="290"/>
    </location>
</feature>